<gene>
    <name evidence="2" type="primary">yloV</name>
    <name evidence="2" type="ORF">BT1A1_1524</name>
</gene>
<dbReference type="EMBL" id="CCRF01000045">
    <property type="protein sequence ID" value="CEE01353.1"/>
    <property type="molecule type" value="Genomic_DNA"/>
</dbReference>
<name>A0A090IY78_9BACI</name>
<proteinExistence type="predicted"/>
<dbReference type="GO" id="GO:0006071">
    <property type="term" value="P:glycerol metabolic process"/>
    <property type="evidence" value="ECO:0007669"/>
    <property type="project" value="InterPro"/>
</dbReference>
<dbReference type="InterPro" id="IPR050270">
    <property type="entry name" value="DegV_domain_contain"/>
</dbReference>
<dbReference type="PANTHER" id="PTHR33434">
    <property type="entry name" value="DEGV DOMAIN-CONTAINING PROTEIN DR_1986-RELATED"/>
    <property type="match status" value="1"/>
</dbReference>
<dbReference type="SMART" id="SM01121">
    <property type="entry name" value="Dak1_2"/>
    <property type="match status" value="1"/>
</dbReference>
<dbReference type="Pfam" id="PF02734">
    <property type="entry name" value="Dak2"/>
    <property type="match status" value="1"/>
</dbReference>
<evidence type="ECO:0000313" key="2">
    <source>
        <dbReference type="EMBL" id="CEE01353.1"/>
    </source>
</evidence>
<keyword evidence="3" id="KW-1185">Reference proteome</keyword>
<dbReference type="InterPro" id="IPR036117">
    <property type="entry name" value="DhaL_dom_sf"/>
</dbReference>
<dbReference type="GeneID" id="92960691"/>
<dbReference type="GO" id="GO:0004371">
    <property type="term" value="F:glycerone kinase activity"/>
    <property type="evidence" value="ECO:0007669"/>
    <property type="project" value="InterPro"/>
</dbReference>
<evidence type="ECO:0000313" key="3">
    <source>
        <dbReference type="Proteomes" id="UP000040576"/>
    </source>
</evidence>
<sequence>MSITMIDGKRFAEMIFYGANRLSQNAKYVDSLNVFPVPDGDTGTNMNLSIQSGAKEVRNNIVPHVGKVGQALSRGLLMGARGNSGVILSQLFRGFAKAIEAKESLDITDFAEALNAGVTTAYKAVMKPVEGTILTVAKDSAKKALEVSKTTTDMTVLMEEVVKEAKASLKRTPELLPVLKEVGVVDSGGQGLVFVYEGFLAQLKGEKVDELTTAEVSMDQLVKQEHHKSVQGFINTEDIVYGYCTEFMVKFKDSKLKNHPFSEEKFRNDLSEYGDSLLVIADDQLAKVHIHTEQPGVVLTYGQQYGDLINLKIENMRQQHTTILENDKVNTVQEQQKQPSEYGIVAVSMGSGIRDLFKSIGAEVVIEGGQTMNPSIEDIVKAIEQVNAEKVFILPNNKNIILAAEQARDVCDQQVIVIPSKTVPQGLAALLAFNPSVDAEKNEKAMNDALKTVKSGQITFAIRDTMIDNLTIKKDDYMGIEEGSIVVSNRDLNVTAKELLNKMLDEDSEILTIIKGEEATEEQTKALIQFVEEKFPEVEIEIHDGKQPLYQFIFSVE</sequence>
<evidence type="ECO:0000259" key="1">
    <source>
        <dbReference type="PROSITE" id="PS51480"/>
    </source>
</evidence>
<dbReference type="Pfam" id="PF13684">
    <property type="entry name" value="FakA-like_C"/>
    <property type="match status" value="1"/>
</dbReference>
<dbReference type="SMART" id="SM01120">
    <property type="entry name" value="Dak2"/>
    <property type="match status" value="1"/>
</dbReference>
<dbReference type="Gene3D" id="1.25.40.340">
    <property type="match status" value="1"/>
</dbReference>
<dbReference type="Proteomes" id="UP000040576">
    <property type="component" value="Unassembled WGS sequence"/>
</dbReference>
<feature type="domain" description="DhaL" evidence="1">
    <location>
        <begin position="9"/>
        <end position="201"/>
    </location>
</feature>
<dbReference type="PROSITE" id="PS51480">
    <property type="entry name" value="DHAL"/>
    <property type="match status" value="1"/>
</dbReference>
<dbReference type="InterPro" id="IPR048394">
    <property type="entry name" value="FakA-like_M"/>
</dbReference>
<organism evidence="2 3">
    <name type="scientific">Caldibacillus thermoamylovorans</name>
    <dbReference type="NCBI Taxonomy" id="35841"/>
    <lineage>
        <taxon>Bacteria</taxon>
        <taxon>Bacillati</taxon>
        <taxon>Bacillota</taxon>
        <taxon>Bacilli</taxon>
        <taxon>Bacillales</taxon>
        <taxon>Bacillaceae</taxon>
        <taxon>Caldibacillus</taxon>
    </lineage>
</organism>
<dbReference type="NCBIfam" id="TIGR03599">
    <property type="entry name" value="YloV"/>
    <property type="match status" value="1"/>
</dbReference>
<dbReference type="AlphaFoldDB" id="A0A090IY78"/>
<accession>A0A090IY78</accession>
<dbReference type="InterPro" id="IPR019986">
    <property type="entry name" value="YloV-like"/>
</dbReference>
<dbReference type="PANTHER" id="PTHR33434:SF4">
    <property type="entry name" value="PHOSPHATASE PROTEIN"/>
    <property type="match status" value="1"/>
</dbReference>
<protein>
    <recommendedName>
        <fullName evidence="1">DhaL domain-containing protein</fullName>
    </recommendedName>
</protein>
<dbReference type="InterPro" id="IPR033470">
    <property type="entry name" value="FakA-like_C"/>
</dbReference>
<reference evidence="2 3" key="1">
    <citation type="submission" date="2014-07" db="EMBL/GenBank/DDBJ databases">
        <authorList>
            <person name="Wibberg Daniel"/>
        </authorList>
    </citation>
    <scope>NUCLEOTIDE SEQUENCE [LARGE SCALE GENOMIC DNA]</scope>
</reference>
<dbReference type="RefSeq" id="WP_034769701.1">
    <property type="nucleotide sequence ID" value="NZ_CCRF01000045.1"/>
</dbReference>
<dbReference type="InterPro" id="IPR004007">
    <property type="entry name" value="DhaL_dom"/>
</dbReference>
<dbReference type="Pfam" id="PF21645">
    <property type="entry name" value="FakA-like_M"/>
    <property type="match status" value="1"/>
</dbReference>
<dbReference type="SUPFAM" id="SSF101473">
    <property type="entry name" value="DhaL-like"/>
    <property type="match status" value="1"/>
</dbReference>